<evidence type="ECO:0000313" key="2">
    <source>
        <dbReference type="Proteomes" id="UP000593846"/>
    </source>
</evidence>
<dbReference type="AlphaFoldDB" id="A0A7S6REM0"/>
<dbReference type="KEGG" id="aee:IM676_03745"/>
<name>A0A7S6REM0_9CYAN</name>
<protein>
    <submittedName>
        <fullName evidence="1">Uncharacterized protein</fullName>
    </submittedName>
</protein>
<gene>
    <name evidence="1" type="ORF">IM676_03745</name>
</gene>
<organism evidence="1 2">
    <name type="scientific">Anabaenopsis elenkinii CCIBt3563</name>
    <dbReference type="NCBI Taxonomy" id="2779889"/>
    <lineage>
        <taxon>Bacteria</taxon>
        <taxon>Bacillati</taxon>
        <taxon>Cyanobacteriota</taxon>
        <taxon>Cyanophyceae</taxon>
        <taxon>Nostocales</taxon>
        <taxon>Nodulariaceae</taxon>
        <taxon>Anabaenopsis</taxon>
    </lineage>
</organism>
<dbReference type="RefSeq" id="WP_200988979.1">
    <property type="nucleotide sequence ID" value="NZ_CP063311.1"/>
</dbReference>
<proteinExistence type="predicted"/>
<accession>A0A7S6REM0</accession>
<keyword evidence="2" id="KW-1185">Reference proteome</keyword>
<evidence type="ECO:0000313" key="1">
    <source>
        <dbReference type="EMBL" id="QOV23433.1"/>
    </source>
</evidence>
<dbReference type="EMBL" id="CP063311">
    <property type="protein sequence ID" value="QOV23433.1"/>
    <property type="molecule type" value="Genomic_DNA"/>
</dbReference>
<dbReference type="Proteomes" id="UP000593846">
    <property type="component" value="Chromosome"/>
</dbReference>
<reference evidence="2" key="1">
    <citation type="submission" date="2020-10" db="EMBL/GenBank/DDBJ databases">
        <title>Genome-based taxonomic classification of the species Anabaenopsis elenkinii.</title>
        <authorList>
            <person name="Delbaje E."/>
            <person name="Andreote A.P.D."/>
            <person name="Pellegrinetti T.A."/>
            <person name="Cruz R.B."/>
            <person name="Branco L.H.Z."/>
            <person name="Fiore M.F."/>
        </authorList>
    </citation>
    <scope>NUCLEOTIDE SEQUENCE [LARGE SCALE GENOMIC DNA]</scope>
    <source>
        <strain evidence="2">CCIBt3563</strain>
    </source>
</reference>
<sequence>MLRVYHLLVGAILLAFTPVGIRTILPKFSPEVVESPKSVVETTHNSSEQTTDGITWKKILGKTPTPKGWEVVPCEVDSSLLCVYSQGKVLGTVEIGVYPVKNNQKFQKNLTDAGISLGSQPDYQNPEYQNNLLIALQAWVSDFNATFIKDRQNTYGNKILFSAYPPQPVLVGKLRGISSGFVGLKPEGGVEELHINHVVFNDKNIYVFSTAFGDDSVTGKFESLENLAIFQPYFSSIASDLKLPM</sequence>